<feature type="transmembrane region" description="Helical" evidence="1">
    <location>
        <begin position="38"/>
        <end position="57"/>
    </location>
</feature>
<protein>
    <submittedName>
        <fullName evidence="2">Uncharacterized protein</fullName>
    </submittedName>
</protein>
<sequence length="121" mass="14122">MINFLRYFGLISYSLIILNGSMIALPFFFWLLFTIFDFGNIDQLFAIFALVGIILNFTKLKNYVPIALISFILMLSPILSRLYQVPNHLFNYNGFKIPLLLYFISFSTMISLLIKKKIFTN</sequence>
<proteinExistence type="predicted"/>
<evidence type="ECO:0000256" key="1">
    <source>
        <dbReference type="SAM" id="Phobius"/>
    </source>
</evidence>
<evidence type="ECO:0000313" key="2">
    <source>
        <dbReference type="EMBL" id="NRS92480.1"/>
    </source>
</evidence>
<reference evidence="2" key="1">
    <citation type="submission" date="2020-05" db="EMBL/GenBank/DDBJ databases">
        <title>Genomic Encyclopedia of Type Strains, Phase IV (KMG-V): Genome sequencing to study the core and pangenomes of soil and plant-associated prokaryotes.</title>
        <authorList>
            <person name="Whitman W."/>
        </authorList>
    </citation>
    <scope>NUCLEOTIDE SEQUENCE</scope>
    <source>
        <strain evidence="2">16F</strain>
    </source>
</reference>
<keyword evidence="1" id="KW-0472">Membrane</keyword>
<evidence type="ECO:0000313" key="3">
    <source>
        <dbReference type="Proteomes" id="UP000610746"/>
    </source>
</evidence>
<keyword evidence="1" id="KW-0812">Transmembrane</keyword>
<feature type="transmembrane region" description="Helical" evidence="1">
    <location>
        <begin position="95"/>
        <end position="114"/>
    </location>
</feature>
<keyword evidence="1" id="KW-1133">Transmembrane helix</keyword>
<organism evidence="2 3">
    <name type="scientific">Frigoriflavimonas asaccharolytica</name>
    <dbReference type="NCBI Taxonomy" id="2735899"/>
    <lineage>
        <taxon>Bacteria</taxon>
        <taxon>Pseudomonadati</taxon>
        <taxon>Bacteroidota</taxon>
        <taxon>Flavobacteriia</taxon>
        <taxon>Flavobacteriales</taxon>
        <taxon>Weeksellaceae</taxon>
        <taxon>Frigoriflavimonas</taxon>
    </lineage>
</organism>
<feature type="transmembrane region" description="Helical" evidence="1">
    <location>
        <begin position="64"/>
        <end position="83"/>
    </location>
</feature>
<dbReference type="AlphaFoldDB" id="A0A8J8G880"/>
<dbReference type="Proteomes" id="UP000610746">
    <property type="component" value="Unassembled WGS sequence"/>
</dbReference>
<dbReference type="EMBL" id="JABSNO010000009">
    <property type="protein sequence ID" value="NRS92480.1"/>
    <property type="molecule type" value="Genomic_DNA"/>
</dbReference>
<accession>A0A8J8G880</accession>
<gene>
    <name evidence="2" type="ORF">HNQ03_001555</name>
</gene>
<feature type="transmembrane region" description="Helical" evidence="1">
    <location>
        <begin position="7"/>
        <end position="32"/>
    </location>
</feature>
<keyword evidence="3" id="KW-1185">Reference proteome</keyword>
<comment type="caution">
    <text evidence="2">The sequence shown here is derived from an EMBL/GenBank/DDBJ whole genome shotgun (WGS) entry which is preliminary data.</text>
</comment>
<name>A0A8J8G880_9FLAO</name>